<proteinExistence type="predicted"/>
<gene>
    <name evidence="2" type="ORF">SAMN05443248_6358</name>
</gene>
<dbReference type="PANTHER" id="PTHR22946">
    <property type="entry name" value="DIENELACTONE HYDROLASE DOMAIN-CONTAINING PROTEIN-RELATED"/>
    <property type="match status" value="1"/>
</dbReference>
<accession>A0A1M5W4T4</accession>
<dbReference type="PANTHER" id="PTHR22946:SF12">
    <property type="entry name" value="CONIDIAL PIGMENT BIOSYNTHESIS PROTEIN AYG1 (AFU_ORTHOLOGUE AFUA_2G17550)"/>
    <property type="match status" value="1"/>
</dbReference>
<name>A0A1M5W4T4_9BRAD</name>
<dbReference type="InterPro" id="IPR010520">
    <property type="entry name" value="FrsA-like"/>
</dbReference>
<dbReference type="EMBL" id="LT670817">
    <property type="protein sequence ID" value="SHH82589.1"/>
    <property type="molecule type" value="Genomic_DNA"/>
</dbReference>
<dbReference type="Gene3D" id="1.20.1440.110">
    <property type="entry name" value="acylaminoacyl peptidase"/>
    <property type="match status" value="1"/>
</dbReference>
<dbReference type="GO" id="GO:0016787">
    <property type="term" value="F:hydrolase activity"/>
    <property type="evidence" value="ECO:0007669"/>
    <property type="project" value="UniProtKB-KW"/>
</dbReference>
<reference evidence="2 3" key="1">
    <citation type="submission" date="2016-11" db="EMBL/GenBank/DDBJ databases">
        <authorList>
            <person name="Jaros S."/>
            <person name="Januszkiewicz K."/>
            <person name="Wedrychowicz H."/>
        </authorList>
    </citation>
    <scope>NUCLEOTIDE SEQUENCE [LARGE SCALE GENOMIC DNA]</scope>
    <source>
        <strain evidence="2 3">GAS138</strain>
    </source>
</reference>
<dbReference type="Proteomes" id="UP000189796">
    <property type="component" value="Chromosome I"/>
</dbReference>
<dbReference type="AlphaFoldDB" id="A0A1M5W4T4"/>
<dbReference type="InterPro" id="IPR050261">
    <property type="entry name" value="FrsA_esterase"/>
</dbReference>
<dbReference type="Gene3D" id="3.40.50.1820">
    <property type="entry name" value="alpha/beta hydrolase"/>
    <property type="match status" value="1"/>
</dbReference>
<sequence length="385" mass="43085">MLMVNPARESAPRYDRRGWMHWPDNEDYSHRFMQLLGTAQEGGSTISECFLTATRITPGDDESWHREWKKLADTCKRRGDLALQQGNTNTAKGNWLRASNYYRTAEHFLNTDDRRRGYILEQMQLCSHLYLSYLAPKGEIIQIPGSGGSPMHGYFLRAPGSAPQAPVVISIGGPDHLKEEHLYKMPRHAHARNLSLLVVDLPGQGVCPRGDSVVGPNDLEMSISCWVDYLASRADVDVERIAIFGEGLGASFASRAAAIDHRLRAAVCDGGIWDLHERAFLLKRISGRNNQESIEDQVSKLWRYSIAKRIRCPILVTLGECDWLETNYAAKFYSYLKKSGIDISLKIFSAAETAASHAQIDNPTIGNEFIFDWIAARLGTNGATT</sequence>
<keyword evidence="1" id="KW-0378">Hydrolase</keyword>
<dbReference type="InterPro" id="IPR029058">
    <property type="entry name" value="AB_hydrolase_fold"/>
</dbReference>
<dbReference type="Pfam" id="PF06500">
    <property type="entry name" value="FrsA-like"/>
    <property type="match status" value="1"/>
</dbReference>
<dbReference type="RefSeq" id="WP_245332322.1">
    <property type="nucleotide sequence ID" value="NZ_LT670817.1"/>
</dbReference>
<evidence type="ECO:0000313" key="2">
    <source>
        <dbReference type="EMBL" id="SHH82589.1"/>
    </source>
</evidence>
<evidence type="ECO:0008006" key="4">
    <source>
        <dbReference type="Google" id="ProtNLM"/>
    </source>
</evidence>
<protein>
    <recommendedName>
        <fullName evidence="4">Alpha/beta hydrolase family protein</fullName>
    </recommendedName>
</protein>
<evidence type="ECO:0000313" key="3">
    <source>
        <dbReference type="Proteomes" id="UP000189796"/>
    </source>
</evidence>
<organism evidence="2 3">
    <name type="scientific">Bradyrhizobium erythrophlei</name>
    <dbReference type="NCBI Taxonomy" id="1437360"/>
    <lineage>
        <taxon>Bacteria</taxon>
        <taxon>Pseudomonadati</taxon>
        <taxon>Pseudomonadota</taxon>
        <taxon>Alphaproteobacteria</taxon>
        <taxon>Hyphomicrobiales</taxon>
        <taxon>Nitrobacteraceae</taxon>
        <taxon>Bradyrhizobium</taxon>
    </lineage>
</organism>
<evidence type="ECO:0000256" key="1">
    <source>
        <dbReference type="ARBA" id="ARBA00022801"/>
    </source>
</evidence>
<dbReference type="SUPFAM" id="SSF53474">
    <property type="entry name" value="alpha/beta-Hydrolases"/>
    <property type="match status" value="1"/>
</dbReference>